<dbReference type="EMBL" id="SZYD01000008">
    <property type="protein sequence ID" value="KAD5508311.1"/>
    <property type="molecule type" value="Genomic_DNA"/>
</dbReference>
<dbReference type="Pfam" id="PF12214">
    <property type="entry name" value="TPX2_importin"/>
    <property type="match status" value="1"/>
</dbReference>
<dbReference type="InterPro" id="IPR027330">
    <property type="entry name" value="TPX2_central_dom"/>
</dbReference>
<dbReference type="OrthoDB" id="1684416at2759"/>
<feature type="domain" description="TPX2 central" evidence="2">
    <location>
        <begin position="298"/>
        <end position="465"/>
    </location>
</feature>
<name>A0A5N6NX89_9ASTR</name>
<dbReference type="GO" id="GO:0008017">
    <property type="term" value="F:microtubule binding"/>
    <property type="evidence" value="ECO:0007669"/>
    <property type="project" value="TreeGrafter"/>
</dbReference>
<dbReference type="InterPro" id="IPR009675">
    <property type="entry name" value="TPX2_fam"/>
</dbReference>
<dbReference type="PANTHER" id="PTHR14326">
    <property type="entry name" value="TARGETING PROTEIN FOR XKLP2"/>
    <property type="match status" value="1"/>
</dbReference>
<dbReference type="GO" id="GO:0060236">
    <property type="term" value="P:regulation of mitotic spindle organization"/>
    <property type="evidence" value="ECO:0007669"/>
    <property type="project" value="InterPro"/>
</dbReference>
<gene>
    <name evidence="3" type="ORF">E3N88_16014</name>
</gene>
<dbReference type="GO" id="GO:0090307">
    <property type="term" value="P:mitotic spindle assembly"/>
    <property type="evidence" value="ECO:0007669"/>
    <property type="project" value="TreeGrafter"/>
</dbReference>
<dbReference type="GO" id="GO:0005819">
    <property type="term" value="C:spindle"/>
    <property type="evidence" value="ECO:0007669"/>
    <property type="project" value="InterPro"/>
</dbReference>
<evidence type="ECO:0000313" key="4">
    <source>
        <dbReference type="Proteomes" id="UP000326396"/>
    </source>
</evidence>
<dbReference type="GO" id="GO:0005880">
    <property type="term" value="C:nuclear microtubule"/>
    <property type="evidence" value="ECO:0007669"/>
    <property type="project" value="TreeGrafter"/>
</dbReference>
<feature type="region of interest" description="Disordered" evidence="1">
    <location>
        <begin position="399"/>
        <end position="418"/>
    </location>
</feature>
<keyword evidence="4" id="KW-1185">Reference proteome</keyword>
<dbReference type="PANTHER" id="PTHR14326:SF15">
    <property type="entry name" value="OS06G0130200 PROTEIN"/>
    <property type="match status" value="1"/>
</dbReference>
<dbReference type="Proteomes" id="UP000326396">
    <property type="component" value="Linkage Group LG16"/>
</dbReference>
<evidence type="ECO:0000259" key="2">
    <source>
        <dbReference type="Pfam" id="PF12214"/>
    </source>
</evidence>
<proteinExistence type="predicted"/>
<dbReference type="GO" id="GO:0030295">
    <property type="term" value="F:protein kinase activator activity"/>
    <property type="evidence" value="ECO:0007669"/>
    <property type="project" value="TreeGrafter"/>
</dbReference>
<protein>
    <recommendedName>
        <fullName evidence="2">TPX2 central domain-containing protein</fullName>
    </recommendedName>
</protein>
<sequence length="558" mass="62743">MRWMMERMAASAGMDVPVFPGPGPHQDPVDPGASGFLTFLQHNPQNPRHLCKPEAKITCSLERILEMEVEMEDDSSCDHGDTAVEFTFTAVEIDIDYEFDAVRFFDFTRTESIDDAREAEMWFDSVGSYPPSPFAVRLLSRGKNENANDATLSKGFDNAIQLDNASDVIRAEHSTMTLGHTVPLDLKSYCLPEFHKQQINYKFKTKSHQKSSFPRTSTLMKPTACQIAKQNKDRLVDHFRFRKLGNNSSIVESQAAKRQKIEGSHLCKVTGVKQQTNFVHKPPKREGTVDGNLGHVKLRITIPRPPDLATAQRAQRIRKKGDHGNKHVASSGPGFLARPLNRKIIFEPPSVFHQKSTPQLPEFQEFNLKTAERAVQTTTDVPSISACCNNLKASKKPSLAFGTESSRDSKGGVHKPMKQAKLEDCETIHRFKALPLNKKIFSSKGDLGVFRSSKRETTVTMAFNFETEKRSQHAPPVDLFKKLSLASESGSRLSRRPLMFPKDSKENRGCSVQQQSEVSTPKPGSKQVHFDNMITDNDPLKTIIRKQMEVEFLTRDLC</sequence>
<comment type="caution">
    <text evidence="3">The sequence shown here is derived from an EMBL/GenBank/DDBJ whole genome shotgun (WGS) entry which is preliminary data.</text>
</comment>
<evidence type="ECO:0000256" key="1">
    <source>
        <dbReference type="SAM" id="MobiDB-lite"/>
    </source>
</evidence>
<evidence type="ECO:0000313" key="3">
    <source>
        <dbReference type="EMBL" id="KAD5508311.1"/>
    </source>
</evidence>
<feature type="compositionally biased region" description="Polar residues" evidence="1">
    <location>
        <begin position="510"/>
        <end position="519"/>
    </location>
</feature>
<organism evidence="3 4">
    <name type="scientific">Mikania micrantha</name>
    <name type="common">bitter vine</name>
    <dbReference type="NCBI Taxonomy" id="192012"/>
    <lineage>
        <taxon>Eukaryota</taxon>
        <taxon>Viridiplantae</taxon>
        <taxon>Streptophyta</taxon>
        <taxon>Embryophyta</taxon>
        <taxon>Tracheophyta</taxon>
        <taxon>Spermatophyta</taxon>
        <taxon>Magnoliopsida</taxon>
        <taxon>eudicotyledons</taxon>
        <taxon>Gunneridae</taxon>
        <taxon>Pentapetalae</taxon>
        <taxon>asterids</taxon>
        <taxon>campanulids</taxon>
        <taxon>Asterales</taxon>
        <taxon>Asteraceae</taxon>
        <taxon>Asteroideae</taxon>
        <taxon>Heliantheae alliance</taxon>
        <taxon>Eupatorieae</taxon>
        <taxon>Mikania</taxon>
    </lineage>
</organism>
<feature type="region of interest" description="Disordered" evidence="1">
    <location>
        <begin position="491"/>
        <end position="529"/>
    </location>
</feature>
<dbReference type="AlphaFoldDB" id="A0A5N6NX89"/>
<accession>A0A5N6NX89</accession>
<reference evidence="3 4" key="1">
    <citation type="submission" date="2019-05" db="EMBL/GenBank/DDBJ databases">
        <title>Mikania micrantha, genome provides insights into the molecular mechanism of rapid growth.</title>
        <authorList>
            <person name="Liu B."/>
        </authorList>
    </citation>
    <scope>NUCLEOTIDE SEQUENCE [LARGE SCALE GENOMIC DNA]</scope>
    <source>
        <strain evidence="3">NLD-2019</strain>
        <tissue evidence="3">Leaf</tissue>
    </source>
</reference>